<organism evidence="2">
    <name type="scientific">freshwater metagenome</name>
    <dbReference type="NCBI Taxonomy" id="449393"/>
    <lineage>
        <taxon>unclassified sequences</taxon>
        <taxon>metagenomes</taxon>
        <taxon>ecological metagenomes</taxon>
    </lineage>
</organism>
<accession>A0A6J6KDI2</accession>
<sequence>MEFIGSHTKGLSSDIHARTALAATAMFTALRHVGLKRGDDGVGLGLSDGARIDEGLEGLVEAH</sequence>
<gene>
    <name evidence="1" type="ORF">UFOPK1495_00671</name>
    <name evidence="2" type="ORF">UFOPK2143_01028</name>
</gene>
<dbReference type="EMBL" id="CAEZSU010000056">
    <property type="protein sequence ID" value="CAB4548351.1"/>
    <property type="molecule type" value="Genomic_DNA"/>
</dbReference>
<name>A0A6J6KDI2_9ZZZZ</name>
<protein>
    <submittedName>
        <fullName evidence="2">Unannotated protein</fullName>
    </submittedName>
</protein>
<evidence type="ECO:0000313" key="1">
    <source>
        <dbReference type="EMBL" id="CAB4548351.1"/>
    </source>
</evidence>
<evidence type="ECO:0000313" key="2">
    <source>
        <dbReference type="EMBL" id="CAB4646513.1"/>
    </source>
</evidence>
<dbReference type="EMBL" id="CAEZVV010000060">
    <property type="protein sequence ID" value="CAB4646513.1"/>
    <property type="molecule type" value="Genomic_DNA"/>
</dbReference>
<dbReference type="AlphaFoldDB" id="A0A6J6KDI2"/>
<reference evidence="2" key="1">
    <citation type="submission" date="2020-05" db="EMBL/GenBank/DDBJ databases">
        <authorList>
            <person name="Chiriac C."/>
            <person name="Salcher M."/>
            <person name="Ghai R."/>
            <person name="Kavagutti S V."/>
        </authorList>
    </citation>
    <scope>NUCLEOTIDE SEQUENCE</scope>
</reference>
<proteinExistence type="predicted"/>